<dbReference type="Proteomes" id="UP000516446">
    <property type="component" value="Chromosome"/>
</dbReference>
<dbReference type="EMBL" id="CP043431">
    <property type="protein sequence ID" value="QNT64268.1"/>
    <property type="molecule type" value="Genomic_DNA"/>
</dbReference>
<dbReference type="SUPFAM" id="SSF51161">
    <property type="entry name" value="Trimeric LpxA-like enzymes"/>
    <property type="match status" value="1"/>
</dbReference>
<dbReference type="PANTHER" id="PTHR23416:SF23">
    <property type="entry name" value="ACETYLTRANSFERASE C18B11.09C-RELATED"/>
    <property type="match status" value="1"/>
</dbReference>
<organism evidence="3 4">
    <name type="scientific">Weissella koreensis</name>
    <dbReference type="NCBI Taxonomy" id="165096"/>
    <lineage>
        <taxon>Bacteria</taxon>
        <taxon>Bacillati</taxon>
        <taxon>Bacillota</taxon>
        <taxon>Bacilli</taxon>
        <taxon>Lactobacillales</taxon>
        <taxon>Lactobacillaceae</taxon>
        <taxon>Weissella</taxon>
    </lineage>
</organism>
<dbReference type="GO" id="GO:0008374">
    <property type="term" value="F:O-acyltransferase activity"/>
    <property type="evidence" value="ECO:0007669"/>
    <property type="project" value="TreeGrafter"/>
</dbReference>
<reference evidence="3 4" key="1">
    <citation type="submission" date="2019-08" db="EMBL/GenBank/DDBJ databases">
        <authorList>
            <person name="Chang H.C."/>
            <person name="Mun S.Y."/>
        </authorList>
    </citation>
    <scope>NUCLEOTIDE SEQUENCE [LARGE SCALE GENOMIC DNA]</scope>
    <source>
        <strain evidence="3 4">SK</strain>
    </source>
</reference>
<dbReference type="AlphaFoldDB" id="A0A7H1MLD2"/>
<dbReference type="InterPro" id="IPR051159">
    <property type="entry name" value="Hexapeptide_acetyltransf"/>
</dbReference>
<gene>
    <name evidence="3" type="ORF">FY536_02785</name>
</gene>
<dbReference type="Gene3D" id="2.160.10.10">
    <property type="entry name" value="Hexapeptide repeat proteins"/>
    <property type="match status" value="1"/>
</dbReference>
<proteinExistence type="inferred from homology"/>
<evidence type="ECO:0000313" key="4">
    <source>
        <dbReference type="Proteomes" id="UP000516446"/>
    </source>
</evidence>
<sequence length="183" mass="20157">MKCFSAIIYIFLNNIQVPYRLSRIERCFRGIKNFYARKLFDNVGENVSIRPKTKISYMKNISISDNSSIGDRSQIIAAAKIKIGSNVMMGPEVLILTQNHNIVGQNKLLIEGGVNKKAVYIGDDVWIGARSIILPGAKLNPGIIVAAGSIVVGKEYPAYAVIGGNPAKVIKYRKESDQDVLNE</sequence>
<dbReference type="CDD" id="cd04647">
    <property type="entry name" value="LbH_MAT_like"/>
    <property type="match status" value="1"/>
</dbReference>
<accession>A0A7H1MLD2</accession>
<keyword evidence="4" id="KW-1185">Reference proteome</keyword>
<evidence type="ECO:0000313" key="3">
    <source>
        <dbReference type="EMBL" id="QNT64268.1"/>
    </source>
</evidence>
<dbReference type="InterPro" id="IPR011004">
    <property type="entry name" value="Trimer_LpxA-like_sf"/>
</dbReference>
<protein>
    <submittedName>
        <fullName evidence="3">Acyltransferase</fullName>
    </submittedName>
</protein>
<evidence type="ECO:0000256" key="1">
    <source>
        <dbReference type="ARBA" id="ARBA00007274"/>
    </source>
</evidence>
<keyword evidence="3" id="KW-0012">Acyltransferase</keyword>
<name>A0A7H1MLD2_9LACO</name>
<comment type="similarity">
    <text evidence="1">Belongs to the transferase hexapeptide repeat family.</text>
</comment>
<evidence type="ECO:0000256" key="2">
    <source>
        <dbReference type="ARBA" id="ARBA00022679"/>
    </source>
</evidence>
<keyword evidence="2 3" id="KW-0808">Transferase</keyword>
<dbReference type="PANTHER" id="PTHR23416">
    <property type="entry name" value="SIALIC ACID SYNTHASE-RELATED"/>
    <property type="match status" value="1"/>
</dbReference>